<feature type="transmembrane region" description="Helical" evidence="1">
    <location>
        <begin position="60"/>
        <end position="79"/>
    </location>
</feature>
<gene>
    <name evidence="2" type="ORF">FGU65_09295</name>
</gene>
<keyword evidence="1" id="KW-0812">Transmembrane</keyword>
<sequence length="124" mass="12405">MSLYNPLLRVAQMAKTGEVSGTLKATSETFQKAGAAGVDAVRRVGDAPGVQTAIGRFGKYFGIPAGVGAGVGLGAYAAGTGIKEGLGFSDATDAVKKSSGVVLFLVLLIAGVFVLGKLLAMKKG</sequence>
<comment type="caution">
    <text evidence="2">The sequence shown here is derived from an EMBL/GenBank/DDBJ whole genome shotgun (WGS) entry which is preliminary data.</text>
</comment>
<feature type="transmembrane region" description="Helical" evidence="1">
    <location>
        <begin position="99"/>
        <end position="120"/>
    </location>
</feature>
<name>A0ABT8MAZ0_9EURY</name>
<dbReference type="Proteomes" id="UP001168338">
    <property type="component" value="Unassembled WGS sequence"/>
</dbReference>
<reference evidence="2" key="1">
    <citation type="submission" date="2019-05" db="EMBL/GenBank/DDBJ databases">
        <title>Methanoculleus sp. FWC-SCC1, a methanogenic archaeon isolated from deep marine cold seep.</title>
        <authorList>
            <person name="Chen Y.-W."/>
            <person name="Chen S.-C."/>
            <person name="Teng N.-H."/>
            <person name="Lai M.-C."/>
        </authorList>
    </citation>
    <scope>NUCLEOTIDE SEQUENCE</scope>
    <source>
        <strain evidence="2">FWC-SCC1</strain>
    </source>
</reference>
<keyword evidence="1" id="KW-1133">Transmembrane helix</keyword>
<organism evidence="2 3">
    <name type="scientific">Methanoculleus frigidifontis</name>
    <dbReference type="NCBI Taxonomy" id="2584085"/>
    <lineage>
        <taxon>Archaea</taxon>
        <taxon>Methanobacteriati</taxon>
        <taxon>Methanobacteriota</taxon>
        <taxon>Stenosarchaea group</taxon>
        <taxon>Methanomicrobia</taxon>
        <taxon>Methanomicrobiales</taxon>
        <taxon>Methanomicrobiaceae</taxon>
        <taxon>Methanoculleus</taxon>
    </lineage>
</organism>
<dbReference type="EMBL" id="VCYH01000005">
    <property type="protein sequence ID" value="MDN7025079.1"/>
    <property type="molecule type" value="Genomic_DNA"/>
</dbReference>
<protein>
    <submittedName>
        <fullName evidence="2">Uncharacterized protein</fullName>
    </submittedName>
</protein>
<evidence type="ECO:0000313" key="2">
    <source>
        <dbReference type="EMBL" id="MDN7025079.1"/>
    </source>
</evidence>
<dbReference type="RefSeq" id="WP_301664218.1">
    <property type="nucleotide sequence ID" value="NZ_VCYH01000005.1"/>
</dbReference>
<keyword evidence="1" id="KW-0472">Membrane</keyword>
<evidence type="ECO:0000256" key="1">
    <source>
        <dbReference type="SAM" id="Phobius"/>
    </source>
</evidence>
<evidence type="ECO:0000313" key="3">
    <source>
        <dbReference type="Proteomes" id="UP001168338"/>
    </source>
</evidence>
<accession>A0ABT8MAZ0</accession>
<keyword evidence="3" id="KW-1185">Reference proteome</keyword>
<proteinExistence type="predicted"/>